<evidence type="ECO:0000259" key="8">
    <source>
        <dbReference type="Pfam" id="PF14322"/>
    </source>
</evidence>
<dbReference type="InterPro" id="IPR012944">
    <property type="entry name" value="SusD_RagB_dom"/>
</dbReference>
<name>A0A1I4T701_9BACE</name>
<dbReference type="Proteomes" id="UP000183766">
    <property type="component" value="Unassembled WGS sequence"/>
</dbReference>
<evidence type="ECO:0000313" key="9">
    <source>
        <dbReference type="EMBL" id="SFM72425.1"/>
    </source>
</evidence>
<keyword evidence="5" id="KW-0998">Cell outer membrane</keyword>
<keyword evidence="4" id="KW-0472">Membrane</keyword>
<evidence type="ECO:0000256" key="3">
    <source>
        <dbReference type="ARBA" id="ARBA00022729"/>
    </source>
</evidence>
<evidence type="ECO:0000256" key="5">
    <source>
        <dbReference type="ARBA" id="ARBA00023237"/>
    </source>
</evidence>
<dbReference type="Pfam" id="PF07980">
    <property type="entry name" value="SusD_RagB"/>
    <property type="match status" value="1"/>
</dbReference>
<evidence type="ECO:0000313" key="10">
    <source>
        <dbReference type="Proteomes" id="UP000183766"/>
    </source>
</evidence>
<evidence type="ECO:0000256" key="1">
    <source>
        <dbReference type="ARBA" id="ARBA00004442"/>
    </source>
</evidence>
<feature type="signal peptide" evidence="6">
    <location>
        <begin position="1"/>
        <end position="22"/>
    </location>
</feature>
<dbReference type="PROSITE" id="PS51257">
    <property type="entry name" value="PROKAR_LIPOPROTEIN"/>
    <property type="match status" value="1"/>
</dbReference>
<dbReference type="EMBL" id="FOUM01000009">
    <property type="protein sequence ID" value="SFM72425.1"/>
    <property type="molecule type" value="Genomic_DNA"/>
</dbReference>
<evidence type="ECO:0000256" key="4">
    <source>
        <dbReference type="ARBA" id="ARBA00023136"/>
    </source>
</evidence>
<dbReference type="AlphaFoldDB" id="A0A1I4T701"/>
<dbReference type="RefSeq" id="WP_074909471.1">
    <property type="nucleotide sequence ID" value="NZ_FOUM01000009.1"/>
</dbReference>
<reference evidence="9 10" key="1">
    <citation type="submission" date="2016-10" db="EMBL/GenBank/DDBJ databases">
        <authorList>
            <person name="de Groot N.N."/>
        </authorList>
    </citation>
    <scope>NUCLEOTIDE SEQUENCE [LARGE SCALE GENOMIC DNA]</scope>
    <source>
        <strain evidence="9 10">NLAE-zl-C202</strain>
    </source>
</reference>
<comment type="subcellular location">
    <subcellularLocation>
        <location evidence="1">Cell outer membrane</location>
    </subcellularLocation>
</comment>
<evidence type="ECO:0000259" key="7">
    <source>
        <dbReference type="Pfam" id="PF07980"/>
    </source>
</evidence>
<comment type="similarity">
    <text evidence="2">Belongs to the SusD family.</text>
</comment>
<feature type="chain" id="PRO_5010378191" evidence="6">
    <location>
        <begin position="23"/>
        <end position="579"/>
    </location>
</feature>
<gene>
    <name evidence="9" type="ORF">SAMN05216250_10978</name>
</gene>
<dbReference type="InterPro" id="IPR033985">
    <property type="entry name" value="SusD-like_N"/>
</dbReference>
<organism evidence="9 10">
    <name type="scientific">Bacteroides xylanisolvens</name>
    <dbReference type="NCBI Taxonomy" id="371601"/>
    <lineage>
        <taxon>Bacteria</taxon>
        <taxon>Pseudomonadati</taxon>
        <taxon>Bacteroidota</taxon>
        <taxon>Bacteroidia</taxon>
        <taxon>Bacteroidales</taxon>
        <taxon>Bacteroidaceae</taxon>
        <taxon>Bacteroides</taxon>
    </lineage>
</organism>
<sequence length="579" mass="65560">MKKIHVLICMIALLSVTSCVNLDLNPPSAASSENWFSSPEEVRISLNDFYRSTFFVIEEGWTLDRNTDDWAQRTNIYTIAAGSLNASSTSNPNIKTVWSYTYKNISRANRILEALDKLEGKYSTTELNTLRAEARFFRAFAYSRLITLWGDVPFYVTSITPEEAFEMGRTDKAVVLKQIYDDYDYAAENLPVANNNSGATRVDKGTAYAYKARTALYQHDYGTAANAAQDCMDLEVYDLAPDYGELFRDKTRGSKEVIFSVAHSSDLELDENGKPTTQAIGSFIARSAGGTHNAQPSWELLAVYEMTNGKTIDEPGSGFDPHDPFANRDPRCLETFAAPGSRIYGIEWNPAPNALEVMDYTQNRMITNKDSKGGSDASNCAYNGCCLRKGAQESWRTTLYNDNPVILMRYADVLLMYAEAKIELGEIDATVLACINDVRARAYGTTRTQTNDYPSITTTDQTALRKVLRRERRVEFAWENLRYFDLLRWHQFENAFGHNMYGFTRTANRAKEYFAAGNWFWPETPTFDKDGFPSFEAMADGTYIVQHGERKYDEKIYLWPLPSDDVLIMNGKLVQNPGY</sequence>
<feature type="domain" description="RagB/SusD" evidence="7">
    <location>
        <begin position="255"/>
        <end position="579"/>
    </location>
</feature>
<keyword evidence="3 6" id="KW-0732">Signal</keyword>
<dbReference type="Pfam" id="PF14322">
    <property type="entry name" value="SusD-like_3"/>
    <property type="match status" value="1"/>
</dbReference>
<dbReference type="InterPro" id="IPR011990">
    <property type="entry name" value="TPR-like_helical_dom_sf"/>
</dbReference>
<evidence type="ECO:0000256" key="2">
    <source>
        <dbReference type="ARBA" id="ARBA00006275"/>
    </source>
</evidence>
<accession>A0A1I4T701</accession>
<dbReference type="SUPFAM" id="SSF48452">
    <property type="entry name" value="TPR-like"/>
    <property type="match status" value="1"/>
</dbReference>
<dbReference type="Gene3D" id="1.25.40.390">
    <property type="match status" value="1"/>
</dbReference>
<feature type="domain" description="SusD-like N-terminal" evidence="8">
    <location>
        <begin position="62"/>
        <end position="215"/>
    </location>
</feature>
<dbReference type="GO" id="GO:0009279">
    <property type="term" value="C:cell outer membrane"/>
    <property type="evidence" value="ECO:0007669"/>
    <property type="project" value="UniProtKB-SubCell"/>
</dbReference>
<evidence type="ECO:0000256" key="6">
    <source>
        <dbReference type="SAM" id="SignalP"/>
    </source>
</evidence>
<proteinExistence type="inferred from homology"/>
<protein>
    <submittedName>
        <fullName evidence="9">Starch-binding associating with outer membrane</fullName>
    </submittedName>
</protein>